<accession>A0A367XU30</accession>
<protein>
    <submittedName>
        <fullName evidence="1">Uncharacterized protein</fullName>
    </submittedName>
</protein>
<reference evidence="1 2" key="1">
    <citation type="submission" date="2018-06" db="EMBL/GenBank/DDBJ databases">
        <title>Whole genome sequencing of Candida tropicalis (genome annotated by CSBL at Korea University).</title>
        <authorList>
            <person name="Ahn J."/>
        </authorList>
    </citation>
    <scope>NUCLEOTIDE SEQUENCE [LARGE SCALE GENOMIC DNA]</scope>
    <source>
        <strain evidence="1 2">ATCC 20962</strain>
    </source>
</reference>
<comment type="caution">
    <text evidence="1">The sequence shown here is derived from an EMBL/GenBank/DDBJ whole genome shotgun (WGS) entry which is preliminary data.</text>
</comment>
<gene>
    <name evidence="1" type="ORF">Cantr_05407</name>
</gene>
<sequence length="248" mass="28954">MFTKDPFQIYHDTVNKNIERMKREKKLPVLSQPLRSGSQKRRPLADITSLFNKQQSPKVKKPIPSTRKLLSRFETKPKREIPIKRNDFALLENRGVNNKYSRISKEFTNGKKDPLVNRFVESLGTFVGWFRLNKFQYKVDARDGQPRTKRVITEGIIDNTLRSNYARPEYSKLATHPTHRIAQVNKLSDFMYVVKVRSDGAGEKVVMLMSVADCEIKVDDRISLDDLSYKTDHKGEILEVYIRWHLVT</sequence>
<evidence type="ECO:0000313" key="2">
    <source>
        <dbReference type="Proteomes" id="UP000253472"/>
    </source>
</evidence>
<organism evidence="1 2">
    <name type="scientific">Candida viswanathii</name>
    <dbReference type="NCBI Taxonomy" id="5486"/>
    <lineage>
        <taxon>Eukaryota</taxon>
        <taxon>Fungi</taxon>
        <taxon>Dikarya</taxon>
        <taxon>Ascomycota</taxon>
        <taxon>Saccharomycotina</taxon>
        <taxon>Pichiomycetes</taxon>
        <taxon>Debaryomycetaceae</taxon>
        <taxon>Candida/Lodderomyces clade</taxon>
        <taxon>Candida</taxon>
    </lineage>
</organism>
<proteinExistence type="predicted"/>
<evidence type="ECO:0000313" key="1">
    <source>
        <dbReference type="EMBL" id="RCK56720.1"/>
    </source>
</evidence>
<dbReference type="Proteomes" id="UP000253472">
    <property type="component" value="Unassembled WGS sequence"/>
</dbReference>
<dbReference type="AlphaFoldDB" id="A0A367XU30"/>
<dbReference type="EMBL" id="QLNQ01000029">
    <property type="protein sequence ID" value="RCK56720.1"/>
    <property type="molecule type" value="Genomic_DNA"/>
</dbReference>
<name>A0A367XU30_9ASCO</name>
<keyword evidence="2" id="KW-1185">Reference proteome</keyword>
<dbReference type="OrthoDB" id="4015512at2759"/>